<dbReference type="InterPro" id="IPR058525">
    <property type="entry name" value="DUF8212"/>
</dbReference>
<dbReference type="Pfam" id="PF06985">
    <property type="entry name" value="HET"/>
    <property type="match status" value="1"/>
</dbReference>
<sequence length="584" mass="65089">MRLLNTSTFELAFFADDDNVPEYAILSHTWAEEEVTFGSLCEDAAAAALPRAPRHLRGWDKLERSCAAARDLHMAYIWVDTCCIDKSSSAELSEAINSMFWWYQAATVCIAHLADVRALAGDEFEASRWFTRGWTLQELIAPSRLLFYGADWTVLGSRDSIKGRIAKATGLPEALLAHGVASGAGVHLDDFSVAQRMSWAASRVTTRPEDVAYCLLGIFDINMPLLYGEGRAKAFKRLQEEIIKSTEDESLYAWRCKTDSAQGRHFWGLLAESPAAFGNYGTLLPVQSKYLSRRSGRTVTVTNRGLRLDLPVAPFSNDASGSIFFAFLDCDVRREGSTATLVPSILLQRMSWDSDSDFVRIRPDILALSMMNHVVLPDEIPLKMGDGSGATSAPLAEPILRHIFVPHKCTKTPPPSGILFDPRLGEPVGLEIIPPLNRIKVISRSPTWQYFATPTSLNPDELYEINFNLVSVPDLDHLKEPMVFGVLELSIPRYEEQCCLVTGLEPADPNAFGTPALYFVPWCAFESRANVVDSTFEHVMDKTSRRGRQYFEFGKGLQLVASLGLDTKYSRLFYRLTLSITSAW</sequence>
<reference evidence="3" key="1">
    <citation type="submission" date="2023-01" db="EMBL/GenBank/DDBJ databases">
        <title>The growth and conidiation of Purpureocillium lavendulum are regulated by nitrogen source and histone H3K14 acetylation.</title>
        <authorList>
            <person name="Tang P."/>
            <person name="Han J."/>
            <person name="Zhang C."/>
            <person name="Tang P."/>
            <person name="Qi F."/>
            <person name="Zhang K."/>
            <person name="Liang L."/>
        </authorList>
    </citation>
    <scope>NUCLEOTIDE SEQUENCE</scope>
    <source>
        <strain evidence="3">YMF1.00683</strain>
    </source>
</reference>
<dbReference type="AlphaFoldDB" id="A0AB34G3F6"/>
<dbReference type="InterPro" id="IPR010730">
    <property type="entry name" value="HET"/>
</dbReference>
<feature type="domain" description="Heterokaryon incompatibility" evidence="1">
    <location>
        <begin position="23"/>
        <end position="117"/>
    </location>
</feature>
<organism evidence="3 4">
    <name type="scientific">Purpureocillium lavendulum</name>
    <dbReference type="NCBI Taxonomy" id="1247861"/>
    <lineage>
        <taxon>Eukaryota</taxon>
        <taxon>Fungi</taxon>
        <taxon>Dikarya</taxon>
        <taxon>Ascomycota</taxon>
        <taxon>Pezizomycotina</taxon>
        <taxon>Sordariomycetes</taxon>
        <taxon>Hypocreomycetidae</taxon>
        <taxon>Hypocreales</taxon>
        <taxon>Ophiocordycipitaceae</taxon>
        <taxon>Purpureocillium</taxon>
    </lineage>
</organism>
<proteinExistence type="predicted"/>
<name>A0AB34G3F6_9HYPO</name>
<dbReference type="Proteomes" id="UP001163105">
    <property type="component" value="Unassembled WGS sequence"/>
</dbReference>
<keyword evidence="4" id="KW-1185">Reference proteome</keyword>
<evidence type="ECO:0000313" key="3">
    <source>
        <dbReference type="EMBL" id="KAJ6445964.1"/>
    </source>
</evidence>
<accession>A0AB34G3F6</accession>
<evidence type="ECO:0000259" key="1">
    <source>
        <dbReference type="Pfam" id="PF06985"/>
    </source>
</evidence>
<comment type="caution">
    <text evidence="3">The sequence shown here is derived from an EMBL/GenBank/DDBJ whole genome shotgun (WGS) entry which is preliminary data.</text>
</comment>
<feature type="domain" description="DUF8212" evidence="2">
    <location>
        <begin position="233"/>
        <end position="258"/>
    </location>
</feature>
<evidence type="ECO:0008006" key="5">
    <source>
        <dbReference type="Google" id="ProtNLM"/>
    </source>
</evidence>
<gene>
    <name evidence="3" type="ORF">O9K51_00730</name>
</gene>
<dbReference type="PANTHER" id="PTHR10622">
    <property type="entry name" value="HET DOMAIN-CONTAINING PROTEIN"/>
    <property type="match status" value="1"/>
</dbReference>
<protein>
    <recommendedName>
        <fullName evidence="5">Heterokaryon incompatibility domain-containing protein</fullName>
    </recommendedName>
</protein>
<dbReference type="PANTHER" id="PTHR10622:SF10">
    <property type="entry name" value="HET DOMAIN-CONTAINING PROTEIN"/>
    <property type="match status" value="1"/>
</dbReference>
<evidence type="ECO:0000259" key="2">
    <source>
        <dbReference type="Pfam" id="PF26640"/>
    </source>
</evidence>
<dbReference type="EMBL" id="JAQHRD010000001">
    <property type="protein sequence ID" value="KAJ6445964.1"/>
    <property type="molecule type" value="Genomic_DNA"/>
</dbReference>
<dbReference type="Pfam" id="PF26640">
    <property type="entry name" value="DUF8212"/>
    <property type="match status" value="1"/>
</dbReference>
<evidence type="ECO:0000313" key="4">
    <source>
        <dbReference type="Proteomes" id="UP001163105"/>
    </source>
</evidence>